<evidence type="ECO:0000259" key="1">
    <source>
        <dbReference type="PROSITE" id="PS51186"/>
    </source>
</evidence>
<dbReference type="Proteomes" id="UP000648722">
    <property type="component" value="Unassembled WGS sequence"/>
</dbReference>
<dbReference type="InterPro" id="IPR020036">
    <property type="entry name" value="PseH"/>
</dbReference>
<sequence>MPVSEAVIAMRTSAWLRPMGETDLDAVLAWRNAPSVRANMYTTHIITPGEHARWWSQTRDDPSRRYFIYETPDGPCGVVGFTRIGEITGEAEWAFYASPDAPRGTGSRMEWLALEYAFGPLALQTLRCEVLETNTRVIELHTRFGFVTAGTAIRQIDQAREANIYRLALDKGVWAGLRQSTLDRLDRQQGTAR</sequence>
<dbReference type="InterPro" id="IPR000182">
    <property type="entry name" value="GNAT_dom"/>
</dbReference>
<dbReference type="NCBIfam" id="TIGR03585">
    <property type="entry name" value="PseH"/>
    <property type="match status" value="1"/>
</dbReference>
<gene>
    <name evidence="2" type="ORF">GCM10007420_19670</name>
</gene>
<evidence type="ECO:0000313" key="2">
    <source>
        <dbReference type="EMBL" id="GGH03417.1"/>
    </source>
</evidence>
<accession>A0ABQ1XUL1</accession>
<proteinExistence type="predicted"/>
<dbReference type="InterPro" id="IPR016181">
    <property type="entry name" value="Acyl_CoA_acyltransferase"/>
</dbReference>
<protein>
    <submittedName>
        <fullName evidence="2">UDP-4-amino-4, 6-dideoxy-N-acetyl-beta-L-altrosamine N-acetyltransferase</fullName>
    </submittedName>
</protein>
<dbReference type="Gene3D" id="3.40.630.30">
    <property type="match status" value="1"/>
</dbReference>
<dbReference type="EMBL" id="BMFS01000008">
    <property type="protein sequence ID" value="GGH03417.1"/>
    <property type="molecule type" value="Genomic_DNA"/>
</dbReference>
<name>A0ABQ1XUL1_9PROT</name>
<dbReference type="RefSeq" id="WP_217979974.1">
    <property type="nucleotide sequence ID" value="NZ_BMFS01000008.1"/>
</dbReference>
<feature type="domain" description="N-acetyltransferase" evidence="1">
    <location>
        <begin position="14"/>
        <end position="170"/>
    </location>
</feature>
<reference evidence="3" key="1">
    <citation type="journal article" date="2019" name="Int. J. Syst. Evol. Microbiol.">
        <title>The Global Catalogue of Microorganisms (GCM) 10K type strain sequencing project: providing services to taxonomists for standard genome sequencing and annotation.</title>
        <authorList>
            <consortium name="The Broad Institute Genomics Platform"/>
            <consortium name="The Broad Institute Genome Sequencing Center for Infectious Disease"/>
            <person name="Wu L."/>
            <person name="Ma J."/>
        </authorList>
    </citation>
    <scope>NUCLEOTIDE SEQUENCE [LARGE SCALE GENOMIC DNA]</scope>
    <source>
        <strain evidence="3">CGMCC 1.12766</strain>
    </source>
</reference>
<organism evidence="2 3">
    <name type="scientific">Glycocaulis albus</name>
    <dbReference type="NCBI Taxonomy" id="1382801"/>
    <lineage>
        <taxon>Bacteria</taxon>
        <taxon>Pseudomonadati</taxon>
        <taxon>Pseudomonadota</taxon>
        <taxon>Alphaproteobacteria</taxon>
        <taxon>Maricaulales</taxon>
        <taxon>Maricaulaceae</taxon>
        <taxon>Glycocaulis</taxon>
    </lineage>
</organism>
<keyword evidence="3" id="KW-1185">Reference proteome</keyword>
<dbReference type="Pfam" id="PF13302">
    <property type="entry name" value="Acetyltransf_3"/>
    <property type="match status" value="1"/>
</dbReference>
<dbReference type="PANTHER" id="PTHR43415:SF3">
    <property type="entry name" value="GNAT-FAMILY ACETYLTRANSFERASE"/>
    <property type="match status" value="1"/>
</dbReference>
<dbReference type="PROSITE" id="PS51186">
    <property type="entry name" value="GNAT"/>
    <property type="match status" value="1"/>
</dbReference>
<dbReference type="PANTHER" id="PTHR43415">
    <property type="entry name" value="SPERMIDINE N(1)-ACETYLTRANSFERASE"/>
    <property type="match status" value="1"/>
</dbReference>
<comment type="caution">
    <text evidence="2">The sequence shown here is derived from an EMBL/GenBank/DDBJ whole genome shotgun (WGS) entry which is preliminary data.</text>
</comment>
<dbReference type="SUPFAM" id="SSF55729">
    <property type="entry name" value="Acyl-CoA N-acyltransferases (Nat)"/>
    <property type="match status" value="1"/>
</dbReference>
<evidence type="ECO:0000313" key="3">
    <source>
        <dbReference type="Proteomes" id="UP000648722"/>
    </source>
</evidence>